<proteinExistence type="predicted"/>
<dbReference type="PATRIC" id="fig|1235802.3.peg.1750"/>
<name>N2AQL6_9FIRM</name>
<dbReference type="AlphaFoldDB" id="N2AQL6"/>
<evidence type="ECO:0000313" key="2">
    <source>
        <dbReference type="Proteomes" id="UP000012589"/>
    </source>
</evidence>
<dbReference type="HOGENOM" id="CLU_1882640_0_0_9"/>
<dbReference type="eggNOG" id="ENOG5033H9B">
    <property type="taxonomic scope" value="Bacteria"/>
</dbReference>
<gene>
    <name evidence="1" type="ORF">C823_01649</name>
</gene>
<dbReference type="Proteomes" id="UP000012589">
    <property type="component" value="Unassembled WGS sequence"/>
</dbReference>
<comment type="caution">
    <text evidence="1">The sequence shown here is derived from an EMBL/GenBank/DDBJ whole genome shotgun (WGS) entry which is preliminary data.</text>
</comment>
<accession>N2AQL6</accession>
<sequence length="135" mass="15285">MKKTDFRIMDNKDVASQFDGKAIAFIRSRKADHKIHAMAAEMIAMALAVGIELTDVIVDGGADDDIDRRIISDFCQTLDETEAVMVVVNNIFAFTTDPDDLFKFIDTLMNRPVLLVDMEQHHTWMSECPDESDEE</sequence>
<dbReference type="STRING" id="1235802.C823_01649"/>
<reference evidence="1 2" key="1">
    <citation type="journal article" date="2014" name="Genome Announc.">
        <title>Draft genome sequences of the altered schaedler flora, a defined bacterial community from gnotobiotic mice.</title>
        <authorList>
            <person name="Wannemuehler M.J."/>
            <person name="Overstreet A.M."/>
            <person name="Ward D.V."/>
            <person name="Phillips G.J."/>
        </authorList>
    </citation>
    <scope>NUCLEOTIDE SEQUENCE [LARGE SCALE GENOMIC DNA]</scope>
    <source>
        <strain evidence="1 2">ASF492</strain>
    </source>
</reference>
<dbReference type="EMBL" id="AQFT01000053">
    <property type="protein sequence ID" value="EMZ30416.1"/>
    <property type="molecule type" value="Genomic_DNA"/>
</dbReference>
<evidence type="ECO:0008006" key="3">
    <source>
        <dbReference type="Google" id="ProtNLM"/>
    </source>
</evidence>
<keyword evidence="2" id="KW-1185">Reference proteome</keyword>
<evidence type="ECO:0000313" key="1">
    <source>
        <dbReference type="EMBL" id="EMZ30416.1"/>
    </source>
</evidence>
<protein>
    <recommendedName>
        <fullName evidence="3">Resolvase/invertase-type recombinase catalytic domain-containing protein</fullName>
    </recommendedName>
</protein>
<organism evidence="1 2">
    <name type="scientific">Eubacterium plexicaudatum ASF492</name>
    <dbReference type="NCBI Taxonomy" id="1235802"/>
    <lineage>
        <taxon>Bacteria</taxon>
        <taxon>Bacillati</taxon>
        <taxon>Bacillota</taxon>
        <taxon>Clostridia</taxon>
        <taxon>Eubacteriales</taxon>
        <taxon>Eubacteriaceae</taxon>
        <taxon>Eubacterium</taxon>
    </lineage>
</organism>